<feature type="domain" description="HTH araC/xylS-type" evidence="5">
    <location>
        <begin position="191"/>
        <end position="289"/>
    </location>
</feature>
<dbReference type="InterPro" id="IPR003313">
    <property type="entry name" value="AraC-bd"/>
</dbReference>
<dbReference type="EMBL" id="QTTN01000010">
    <property type="protein sequence ID" value="REE86502.1"/>
    <property type="molecule type" value="Genomic_DNA"/>
</dbReference>
<dbReference type="SUPFAM" id="SSF51215">
    <property type="entry name" value="Regulatory protein AraC"/>
    <property type="match status" value="1"/>
</dbReference>
<dbReference type="AlphaFoldDB" id="A0A3D9SBA0"/>
<dbReference type="Pfam" id="PF12833">
    <property type="entry name" value="HTH_18"/>
    <property type="match status" value="1"/>
</dbReference>
<dbReference type="Gene3D" id="1.10.10.60">
    <property type="entry name" value="Homeodomain-like"/>
    <property type="match status" value="2"/>
</dbReference>
<dbReference type="GO" id="GO:0043565">
    <property type="term" value="F:sequence-specific DNA binding"/>
    <property type="evidence" value="ECO:0007669"/>
    <property type="project" value="InterPro"/>
</dbReference>
<dbReference type="InterPro" id="IPR009057">
    <property type="entry name" value="Homeodomain-like_sf"/>
</dbReference>
<organism evidence="6 7">
    <name type="scientific">Paenibacillus taihuensis</name>
    <dbReference type="NCBI Taxonomy" id="1156355"/>
    <lineage>
        <taxon>Bacteria</taxon>
        <taxon>Bacillati</taxon>
        <taxon>Bacillota</taxon>
        <taxon>Bacilli</taxon>
        <taxon>Bacillales</taxon>
        <taxon>Paenibacillaceae</taxon>
        <taxon>Paenibacillus</taxon>
    </lineage>
</organism>
<dbReference type="RefSeq" id="WP_245995952.1">
    <property type="nucleotide sequence ID" value="NZ_QTTN01000010.1"/>
</dbReference>
<keyword evidence="4" id="KW-0804">Transcription</keyword>
<evidence type="ECO:0000256" key="2">
    <source>
        <dbReference type="ARBA" id="ARBA00023015"/>
    </source>
</evidence>
<keyword evidence="7" id="KW-1185">Reference proteome</keyword>
<proteinExistence type="predicted"/>
<keyword evidence="3 6" id="KW-0238">DNA-binding</keyword>
<reference evidence="6 7" key="1">
    <citation type="submission" date="2018-08" db="EMBL/GenBank/DDBJ databases">
        <title>Genomic Encyclopedia of Type Strains, Phase III (KMG-III): the genomes of soil and plant-associated and newly described type strains.</title>
        <authorList>
            <person name="Whitman W."/>
        </authorList>
    </citation>
    <scope>NUCLEOTIDE SEQUENCE [LARGE SCALE GENOMIC DNA]</scope>
    <source>
        <strain evidence="6 7">CGMCC 1.10966</strain>
    </source>
</reference>
<comment type="caution">
    <text evidence="6">The sequence shown here is derived from an EMBL/GenBank/DDBJ whole genome shotgun (WGS) entry which is preliminary data.</text>
</comment>
<dbReference type="InterPro" id="IPR037923">
    <property type="entry name" value="HTH-like"/>
</dbReference>
<evidence type="ECO:0000256" key="1">
    <source>
        <dbReference type="ARBA" id="ARBA00022490"/>
    </source>
</evidence>
<keyword evidence="1" id="KW-0963">Cytoplasm</keyword>
<dbReference type="PANTHER" id="PTHR46796">
    <property type="entry name" value="HTH-TYPE TRANSCRIPTIONAL ACTIVATOR RHAS-RELATED"/>
    <property type="match status" value="1"/>
</dbReference>
<evidence type="ECO:0000256" key="4">
    <source>
        <dbReference type="ARBA" id="ARBA00023163"/>
    </source>
</evidence>
<dbReference type="Pfam" id="PF02311">
    <property type="entry name" value="AraC_binding"/>
    <property type="match status" value="1"/>
</dbReference>
<keyword evidence="2" id="KW-0805">Transcription regulation</keyword>
<dbReference type="GO" id="GO:0003700">
    <property type="term" value="F:DNA-binding transcription factor activity"/>
    <property type="evidence" value="ECO:0007669"/>
    <property type="project" value="InterPro"/>
</dbReference>
<dbReference type="PROSITE" id="PS01124">
    <property type="entry name" value="HTH_ARAC_FAMILY_2"/>
    <property type="match status" value="1"/>
</dbReference>
<sequence>MTTEDYDMRTLAELTPFVGDSMPYLYDGSSNEGLRVCSVYAFHLFTDGPGEMEIDGVRYPIERRTLIFLRPGQPHAFHISPKHPLASHNLYCDMWDNRDPVSLHRTFIYAPNPFRLHEQSTSEPCDELDTLPGVFSLQPYPHLYDAFLHIVKLYNELLHYRSEAVNSLLYAWMLSWHHACSTRQPHDYRIVRLLEQLEMNPERRETVEQWWTLCGLKRTYFHELFLRETGMTPKAYQHRLWMKRAMHLLQESDLSVTAIADKLGYPSIHPFTRHFTAYYGVSPKQYRQNPRKNL</sequence>
<gene>
    <name evidence="6" type="ORF">A8990_110111</name>
</gene>
<dbReference type="SUPFAM" id="SSF46689">
    <property type="entry name" value="Homeodomain-like"/>
    <property type="match status" value="2"/>
</dbReference>
<accession>A0A3D9SBA0</accession>
<evidence type="ECO:0000313" key="6">
    <source>
        <dbReference type="EMBL" id="REE86502.1"/>
    </source>
</evidence>
<name>A0A3D9SBA0_9BACL</name>
<dbReference type="InterPro" id="IPR018060">
    <property type="entry name" value="HTH_AraC"/>
</dbReference>
<evidence type="ECO:0000256" key="3">
    <source>
        <dbReference type="ARBA" id="ARBA00023125"/>
    </source>
</evidence>
<evidence type="ECO:0000259" key="5">
    <source>
        <dbReference type="PROSITE" id="PS01124"/>
    </source>
</evidence>
<evidence type="ECO:0000313" key="7">
    <source>
        <dbReference type="Proteomes" id="UP000256304"/>
    </source>
</evidence>
<dbReference type="InterPro" id="IPR050204">
    <property type="entry name" value="AraC_XylS_family_regulators"/>
</dbReference>
<protein>
    <submittedName>
        <fullName evidence="6">AraC-like DNA-binding protein</fullName>
    </submittedName>
</protein>
<dbReference type="Proteomes" id="UP000256304">
    <property type="component" value="Unassembled WGS sequence"/>
</dbReference>
<dbReference type="SMART" id="SM00342">
    <property type="entry name" value="HTH_ARAC"/>
    <property type="match status" value="1"/>
</dbReference>
<dbReference type="PANTHER" id="PTHR46796:SF13">
    <property type="entry name" value="HTH-TYPE TRANSCRIPTIONAL ACTIVATOR RHAS"/>
    <property type="match status" value="1"/>
</dbReference>